<dbReference type="EMBL" id="JANFQO010000013">
    <property type="protein sequence ID" value="MCQ4165936.1"/>
    <property type="molecule type" value="Genomic_DNA"/>
</dbReference>
<accession>A0ABT1QUJ1</accession>
<feature type="compositionally biased region" description="Acidic residues" evidence="1">
    <location>
        <begin position="360"/>
        <end position="376"/>
    </location>
</feature>
<reference evidence="3" key="1">
    <citation type="submission" date="2022-07" db="EMBL/GenBank/DDBJ databases">
        <title>Tahibacter sp., a new gammaproteobacterium isolated from the silt sample collected at pig farm.</title>
        <authorList>
            <person name="Chen H."/>
        </authorList>
    </citation>
    <scope>NUCLEOTIDE SEQUENCE</scope>
    <source>
        <strain evidence="3">P2K</strain>
    </source>
</reference>
<gene>
    <name evidence="3" type="ORF">NM961_14540</name>
</gene>
<keyword evidence="4" id="KW-1185">Reference proteome</keyword>
<feature type="signal peptide" evidence="2">
    <location>
        <begin position="1"/>
        <end position="20"/>
    </location>
</feature>
<protein>
    <recommendedName>
        <fullName evidence="5">HEAT repeat domain-containing protein</fullName>
    </recommendedName>
</protein>
<evidence type="ECO:0000313" key="3">
    <source>
        <dbReference type="EMBL" id="MCQ4165936.1"/>
    </source>
</evidence>
<evidence type="ECO:0000256" key="2">
    <source>
        <dbReference type="SAM" id="SignalP"/>
    </source>
</evidence>
<evidence type="ECO:0000256" key="1">
    <source>
        <dbReference type="SAM" id="MobiDB-lite"/>
    </source>
</evidence>
<comment type="caution">
    <text evidence="3">The sequence shown here is derived from an EMBL/GenBank/DDBJ whole genome shotgun (WGS) entry which is preliminary data.</text>
</comment>
<evidence type="ECO:0000313" key="4">
    <source>
        <dbReference type="Proteomes" id="UP001165498"/>
    </source>
</evidence>
<dbReference type="Proteomes" id="UP001165498">
    <property type="component" value="Unassembled WGS sequence"/>
</dbReference>
<evidence type="ECO:0008006" key="5">
    <source>
        <dbReference type="Google" id="ProtNLM"/>
    </source>
</evidence>
<dbReference type="RefSeq" id="WP_255915125.1">
    <property type="nucleotide sequence ID" value="NZ_JANFQO010000013.1"/>
</dbReference>
<sequence length="399" mass="42618">MFTRIAAGVLLALLMDAAPAQDAAAAEDATAVEMELVIAEAKAILQSLPRVYEIAGPVFRDLSVSTAPRDWMLASQLQTLLDPLDPAYSGKVRAELLRNAAAAAPDDALVQWVAMTAMPGDGGKVGCAAPAGLPANIDNVLRLESDNGLAWLPVLSHAYQNDDALGMDAALARMAAAERFDDHVDDFAKVLAQFHADHPQLLQTLSKIVREADPRQPPQEPGDEVSAEAFGIMEAERVSPYPLLLLSVCGGDPQSTPLQPTRRAICADVAQRMLRLGKSSDLQTAGLSLLHQLGERDTAAEAAAREYQWLTSVIFQSPDVDNDVAAEWLRSGNEQQAMRTVAQARGLPLTPPPFWQPEELSYDPDDDALDADEEAADAAAGETDAEADPSAAAPPDERF</sequence>
<feature type="compositionally biased region" description="Low complexity" evidence="1">
    <location>
        <begin position="377"/>
        <end position="399"/>
    </location>
</feature>
<name>A0ABT1QUJ1_9GAMM</name>
<feature type="region of interest" description="Disordered" evidence="1">
    <location>
        <begin position="346"/>
        <end position="399"/>
    </location>
</feature>
<organism evidence="3 4">
    <name type="scientific">Tahibacter harae</name>
    <dbReference type="NCBI Taxonomy" id="2963937"/>
    <lineage>
        <taxon>Bacteria</taxon>
        <taxon>Pseudomonadati</taxon>
        <taxon>Pseudomonadota</taxon>
        <taxon>Gammaproteobacteria</taxon>
        <taxon>Lysobacterales</taxon>
        <taxon>Rhodanobacteraceae</taxon>
        <taxon>Tahibacter</taxon>
    </lineage>
</organism>
<proteinExistence type="predicted"/>
<keyword evidence="2" id="KW-0732">Signal</keyword>
<feature type="chain" id="PRO_5047096935" description="HEAT repeat domain-containing protein" evidence="2">
    <location>
        <begin position="21"/>
        <end position="399"/>
    </location>
</feature>